<proteinExistence type="predicted"/>
<name>A0A183AUM9_9TREM</name>
<dbReference type="AlphaFoldDB" id="A0A183AUM9"/>
<dbReference type="Proteomes" id="UP000272942">
    <property type="component" value="Unassembled WGS sequence"/>
</dbReference>
<evidence type="ECO:0000256" key="1">
    <source>
        <dbReference type="SAM" id="MobiDB-lite"/>
    </source>
</evidence>
<feature type="compositionally biased region" description="Polar residues" evidence="1">
    <location>
        <begin position="1"/>
        <end position="18"/>
    </location>
</feature>
<evidence type="ECO:0000313" key="4">
    <source>
        <dbReference type="WBParaSite" id="ECPE_0001069601-mRNA-1"/>
    </source>
</evidence>
<reference evidence="4" key="1">
    <citation type="submission" date="2016-06" db="UniProtKB">
        <authorList>
            <consortium name="WormBaseParasite"/>
        </authorList>
    </citation>
    <scope>IDENTIFICATION</scope>
</reference>
<organism evidence="4">
    <name type="scientific">Echinostoma caproni</name>
    <dbReference type="NCBI Taxonomy" id="27848"/>
    <lineage>
        <taxon>Eukaryota</taxon>
        <taxon>Metazoa</taxon>
        <taxon>Spiralia</taxon>
        <taxon>Lophotrochozoa</taxon>
        <taxon>Platyhelminthes</taxon>
        <taxon>Trematoda</taxon>
        <taxon>Digenea</taxon>
        <taxon>Plagiorchiida</taxon>
        <taxon>Echinostomata</taxon>
        <taxon>Echinostomatoidea</taxon>
        <taxon>Echinostomatidae</taxon>
        <taxon>Echinostoma</taxon>
    </lineage>
</organism>
<feature type="region of interest" description="Disordered" evidence="1">
    <location>
        <begin position="169"/>
        <end position="300"/>
    </location>
</feature>
<keyword evidence="3" id="KW-1185">Reference proteome</keyword>
<sequence length="323" mass="34571">MSSAKPNGQSIGTISFSTKNDEDISGLDEAMETFRISASNNVTQTAKSSAGPTIETEPLNNQPLGEGDGSVSDFEVAVEATAVPEDSAADNASSILMADDVADLTAVEHRATDSDTCFPAPEFSQSAQTDDSSAGFAPLIKPSIRLRPCSEKSNLVAASDIHALLDSFAPTRTTPGIGGATQVYSSLEPRDASPDLASTASIREDKAPYKERPSFEIDTEAGDEYHMDPVTRPDHRDLSPSHADSKDDDSDEIISTQRRSQITVENNDSTPTSPGIHAPPAREFQTRIPGKRSRRTRSTSTVWAKDLEPVIPVLGHHFVPYSV</sequence>
<dbReference type="EMBL" id="UZAN01049458">
    <property type="protein sequence ID" value="VDP87419.1"/>
    <property type="molecule type" value="Genomic_DNA"/>
</dbReference>
<gene>
    <name evidence="2" type="ORF">ECPE_LOCUS10663</name>
</gene>
<dbReference type="WBParaSite" id="ECPE_0001069601-mRNA-1">
    <property type="protein sequence ID" value="ECPE_0001069601-mRNA-1"/>
    <property type="gene ID" value="ECPE_0001069601"/>
</dbReference>
<evidence type="ECO:0000313" key="3">
    <source>
        <dbReference type="Proteomes" id="UP000272942"/>
    </source>
</evidence>
<reference evidence="2 3" key="2">
    <citation type="submission" date="2018-11" db="EMBL/GenBank/DDBJ databases">
        <authorList>
            <consortium name="Pathogen Informatics"/>
        </authorList>
    </citation>
    <scope>NUCLEOTIDE SEQUENCE [LARGE SCALE GENOMIC DNA]</scope>
    <source>
        <strain evidence="2 3">Egypt</strain>
    </source>
</reference>
<protein>
    <submittedName>
        <fullName evidence="2 4">Uncharacterized protein</fullName>
    </submittedName>
</protein>
<feature type="compositionally biased region" description="Basic and acidic residues" evidence="1">
    <location>
        <begin position="223"/>
        <end position="245"/>
    </location>
</feature>
<accession>A0A183AUM9</accession>
<feature type="compositionally biased region" description="Polar residues" evidence="1">
    <location>
        <begin position="256"/>
        <end position="273"/>
    </location>
</feature>
<evidence type="ECO:0000313" key="2">
    <source>
        <dbReference type="EMBL" id="VDP87419.1"/>
    </source>
</evidence>
<feature type="region of interest" description="Disordered" evidence="1">
    <location>
        <begin position="1"/>
        <end position="70"/>
    </location>
</feature>
<feature type="compositionally biased region" description="Basic and acidic residues" evidence="1">
    <location>
        <begin position="202"/>
        <end position="215"/>
    </location>
</feature>
<feature type="compositionally biased region" description="Polar residues" evidence="1">
    <location>
        <begin position="36"/>
        <end position="51"/>
    </location>
</feature>